<dbReference type="RefSeq" id="WP_343911463.1">
    <property type="nucleotide sequence ID" value="NZ_BAAAGE010000001.1"/>
</dbReference>
<feature type="compositionally biased region" description="Basic and acidic residues" evidence="1">
    <location>
        <begin position="190"/>
        <end position="203"/>
    </location>
</feature>
<reference evidence="2 3" key="1">
    <citation type="journal article" date="2019" name="Int. J. Syst. Evol. Microbiol.">
        <title>The Global Catalogue of Microorganisms (GCM) 10K type strain sequencing project: providing services to taxonomists for standard genome sequencing and annotation.</title>
        <authorList>
            <consortium name="The Broad Institute Genomics Platform"/>
            <consortium name="The Broad Institute Genome Sequencing Center for Infectious Disease"/>
            <person name="Wu L."/>
            <person name="Ma J."/>
        </authorList>
    </citation>
    <scope>NUCLEOTIDE SEQUENCE [LARGE SCALE GENOMIC DNA]</scope>
    <source>
        <strain evidence="2 3">JCM 15974</strain>
    </source>
</reference>
<protein>
    <submittedName>
        <fullName evidence="2">Uncharacterized protein</fullName>
    </submittedName>
</protein>
<name>A0ABN1IL30_9FLAO</name>
<gene>
    <name evidence="2" type="ORF">GCM10009430_12050</name>
</gene>
<dbReference type="Proteomes" id="UP001501758">
    <property type="component" value="Unassembled WGS sequence"/>
</dbReference>
<dbReference type="EMBL" id="BAAAGE010000001">
    <property type="protein sequence ID" value="GAA0716384.1"/>
    <property type="molecule type" value="Genomic_DNA"/>
</dbReference>
<proteinExistence type="predicted"/>
<evidence type="ECO:0000313" key="3">
    <source>
        <dbReference type="Proteomes" id="UP001501758"/>
    </source>
</evidence>
<accession>A0ABN1IL30</accession>
<feature type="region of interest" description="Disordered" evidence="1">
    <location>
        <begin position="185"/>
        <end position="216"/>
    </location>
</feature>
<sequence length="216" mass="24817">MERKESLAQLELVRDMILESIANRYQKEIERALQHNQEQYTTMLLNTIVSVQDNVITQLHQDLTPLALQKIITDHTKSEHLNTYQANLINEIVVASRDQLSMSQKLENAYKATKEFIEEHQQGFSKEEIQKLIKENLLAQPLSKEASKFLTAATDNAIENVYKSSNEFQQIGETFAPDMLSQLTQLPQGKRNETPKPLNENKLKQNSLKTGKNPRI</sequence>
<evidence type="ECO:0000313" key="2">
    <source>
        <dbReference type="EMBL" id="GAA0716384.1"/>
    </source>
</evidence>
<keyword evidence="3" id="KW-1185">Reference proteome</keyword>
<evidence type="ECO:0000256" key="1">
    <source>
        <dbReference type="SAM" id="MobiDB-lite"/>
    </source>
</evidence>
<organism evidence="2 3">
    <name type="scientific">Aquimarina litoralis</name>
    <dbReference type="NCBI Taxonomy" id="584605"/>
    <lineage>
        <taxon>Bacteria</taxon>
        <taxon>Pseudomonadati</taxon>
        <taxon>Bacteroidota</taxon>
        <taxon>Flavobacteriia</taxon>
        <taxon>Flavobacteriales</taxon>
        <taxon>Flavobacteriaceae</taxon>
        <taxon>Aquimarina</taxon>
    </lineage>
</organism>
<comment type="caution">
    <text evidence="2">The sequence shown here is derived from an EMBL/GenBank/DDBJ whole genome shotgun (WGS) entry which is preliminary data.</text>
</comment>